<gene>
    <name evidence="13" type="ORF">A3J11_01340</name>
</gene>
<dbReference type="PANTHER" id="PTHR15184">
    <property type="entry name" value="ATP SYNTHASE"/>
    <property type="match status" value="1"/>
</dbReference>
<comment type="similarity">
    <text evidence="2">Belongs to the ATPase alpha/beta chains family.</text>
</comment>
<keyword evidence="7" id="KW-0406">Ion transport</keyword>
<dbReference type="InterPro" id="IPR055190">
    <property type="entry name" value="ATP-synt_VA_C"/>
</dbReference>
<keyword evidence="5" id="KW-0067">ATP-binding</keyword>
<dbReference type="AlphaFoldDB" id="A0A1F6EZ34"/>
<evidence type="ECO:0000256" key="10">
    <source>
        <dbReference type="ARBA" id="ARBA00023310"/>
    </source>
</evidence>
<keyword evidence="6" id="KW-1278">Translocase</keyword>
<accession>A0A1F6EZ34</accession>
<protein>
    <submittedName>
        <fullName evidence="13">Uncharacterized protein</fullName>
    </submittedName>
</protein>
<dbReference type="EMBL" id="MFMJ01000039">
    <property type="protein sequence ID" value="OGG78866.1"/>
    <property type="molecule type" value="Genomic_DNA"/>
</dbReference>
<dbReference type="InterPro" id="IPR050053">
    <property type="entry name" value="ATPase_alpha/beta_chains"/>
</dbReference>
<keyword evidence="9" id="KW-0139">CF(1)</keyword>
<dbReference type="Pfam" id="PF00006">
    <property type="entry name" value="ATP-synt_ab"/>
    <property type="match status" value="1"/>
</dbReference>
<dbReference type="PANTHER" id="PTHR15184:SF71">
    <property type="entry name" value="ATP SYNTHASE SUBUNIT BETA, MITOCHONDRIAL"/>
    <property type="match status" value="1"/>
</dbReference>
<keyword evidence="8" id="KW-0472">Membrane</keyword>
<sequence length="461" mass="50248">MTELEQKGIVLAVEGQVAEVEFSHAAPAVHDILVLENDPGVTMEVFSSSRANSYYCLVLSSSVELRRGAAVSNTGVPITIRAGRELLGRVIDFAGAPLDGKGVIAGPDAFPIYRTSPHYRDVSTKQEILETGIKVVDLFCPLLKGGKIGLIGGAGVGKTVMLTELLHNIILMREQASTVSVFAGVGERVREGQELIATLEEKKALPSVSVVLGPMGSPPAVRRITAQTAVAVAEYFRDVLKMNVLFFIDNVFRFAQAGNELSMIMKTIPSEDGYQPTLASEISSIHGRLISTNEAAVTTIEAVYIPNDDILDQAVQAVFAHLDSVVVFSRDVYQQNLLPAVDPLASYSSALNPGTAGEFHYETAREVGVLFKKAESLERVVSLVGESELSPEDRMLYQRSRKIRNFLTQNLYVVEDQANLEGQFVPLKTTLEDVKAILEGKYDSIPEDKFRYIGSVKEIKK</sequence>
<dbReference type="Gene3D" id="2.40.10.170">
    <property type="match status" value="1"/>
</dbReference>
<name>A0A1F6EZ34_9BACT</name>
<dbReference type="Gene3D" id="1.10.1140.10">
    <property type="entry name" value="Bovine Mitochondrial F1-atpase, Atp Synthase Beta Chain, Chain D, domain 3"/>
    <property type="match status" value="1"/>
</dbReference>
<evidence type="ECO:0000259" key="11">
    <source>
        <dbReference type="Pfam" id="PF00006"/>
    </source>
</evidence>
<dbReference type="Gene3D" id="3.40.50.300">
    <property type="entry name" value="P-loop containing nucleotide triphosphate hydrolases"/>
    <property type="match status" value="1"/>
</dbReference>
<evidence type="ECO:0000256" key="8">
    <source>
        <dbReference type="ARBA" id="ARBA00023136"/>
    </source>
</evidence>
<dbReference type="InterPro" id="IPR000194">
    <property type="entry name" value="ATPase_F1/V1/A1_a/bsu_nucl-bd"/>
</dbReference>
<dbReference type="GO" id="GO:0046933">
    <property type="term" value="F:proton-transporting ATP synthase activity, rotational mechanism"/>
    <property type="evidence" value="ECO:0007669"/>
    <property type="project" value="TreeGrafter"/>
</dbReference>
<dbReference type="InterPro" id="IPR020003">
    <property type="entry name" value="ATPase_a/bsu_AS"/>
</dbReference>
<evidence type="ECO:0000256" key="5">
    <source>
        <dbReference type="ARBA" id="ARBA00022840"/>
    </source>
</evidence>
<evidence type="ECO:0000256" key="6">
    <source>
        <dbReference type="ARBA" id="ARBA00022967"/>
    </source>
</evidence>
<reference evidence="13 14" key="1">
    <citation type="journal article" date="2016" name="Nat. Commun.">
        <title>Thousands of microbial genomes shed light on interconnected biogeochemical processes in an aquifer system.</title>
        <authorList>
            <person name="Anantharaman K."/>
            <person name="Brown C.T."/>
            <person name="Hug L.A."/>
            <person name="Sharon I."/>
            <person name="Castelle C.J."/>
            <person name="Probst A.J."/>
            <person name="Thomas B.C."/>
            <person name="Singh A."/>
            <person name="Wilkins M.J."/>
            <person name="Karaoz U."/>
            <person name="Brodie E.L."/>
            <person name="Williams K.H."/>
            <person name="Hubbard S.S."/>
            <person name="Banfield J.F."/>
        </authorList>
    </citation>
    <scope>NUCLEOTIDE SEQUENCE [LARGE SCALE GENOMIC DNA]</scope>
</reference>
<dbReference type="SUPFAM" id="SSF47917">
    <property type="entry name" value="C-terminal domain of alpha and beta subunits of F1 ATP synthase"/>
    <property type="match status" value="1"/>
</dbReference>
<dbReference type="InterPro" id="IPR027417">
    <property type="entry name" value="P-loop_NTPase"/>
</dbReference>
<evidence type="ECO:0000256" key="9">
    <source>
        <dbReference type="ARBA" id="ARBA00023196"/>
    </source>
</evidence>
<dbReference type="Pfam" id="PF22919">
    <property type="entry name" value="ATP-synt_VA_C"/>
    <property type="match status" value="1"/>
</dbReference>
<comment type="caution">
    <text evidence="13">The sequence shown here is derived from an EMBL/GenBank/DDBJ whole genome shotgun (WGS) entry which is preliminary data.</text>
</comment>
<evidence type="ECO:0000256" key="1">
    <source>
        <dbReference type="ARBA" id="ARBA00004370"/>
    </source>
</evidence>
<dbReference type="InterPro" id="IPR036121">
    <property type="entry name" value="ATPase_F1/V1/A1_a/bsu_N_sf"/>
</dbReference>
<evidence type="ECO:0000256" key="4">
    <source>
        <dbReference type="ARBA" id="ARBA00022741"/>
    </source>
</evidence>
<comment type="subcellular location">
    <subcellularLocation>
        <location evidence="1">Membrane</location>
    </subcellularLocation>
</comment>
<dbReference type="SUPFAM" id="SSF52540">
    <property type="entry name" value="P-loop containing nucleoside triphosphate hydrolases"/>
    <property type="match status" value="1"/>
</dbReference>
<evidence type="ECO:0000313" key="13">
    <source>
        <dbReference type="EMBL" id="OGG78866.1"/>
    </source>
</evidence>
<evidence type="ECO:0000256" key="2">
    <source>
        <dbReference type="ARBA" id="ARBA00008936"/>
    </source>
</evidence>
<dbReference type="GO" id="GO:0005524">
    <property type="term" value="F:ATP binding"/>
    <property type="evidence" value="ECO:0007669"/>
    <property type="project" value="UniProtKB-KW"/>
</dbReference>
<dbReference type="PROSITE" id="PS00152">
    <property type="entry name" value="ATPASE_ALPHA_BETA"/>
    <property type="match status" value="1"/>
</dbReference>
<evidence type="ECO:0000256" key="3">
    <source>
        <dbReference type="ARBA" id="ARBA00022448"/>
    </source>
</evidence>
<keyword evidence="4" id="KW-0547">Nucleotide-binding</keyword>
<keyword evidence="3" id="KW-0813">Transport</keyword>
<dbReference type="InterPro" id="IPR024034">
    <property type="entry name" value="ATPase_F1/V1_b/a_C"/>
</dbReference>
<evidence type="ECO:0000256" key="7">
    <source>
        <dbReference type="ARBA" id="ARBA00023065"/>
    </source>
</evidence>
<proteinExistence type="inferred from homology"/>
<evidence type="ECO:0000313" key="14">
    <source>
        <dbReference type="Proteomes" id="UP000178919"/>
    </source>
</evidence>
<dbReference type="SUPFAM" id="SSF50615">
    <property type="entry name" value="N-terminal domain of alpha and beta subunits of F1 ATP synthase"/>
    <property type="match status" value="1"/>
</dbReference>
<dbReference type="GO" id="GO:0045259">
    <property type="term" value="C:proton-transporting ATP synthase complex"/>
    <property type="evidence" value="ECO:0007669"/>
    <property type="project" value="UniProtKB-KW"/>
</dbReference>
<feature type="domain" description="ATP synthase A/B type C-terminal" evidence="12">
    <location>
        <begin position="356"/>
        <end position="444"/>
    </location>
</feature>
<keyword evidence="10" id="KW-0066">ATP synthesis</keyword>
<dbReference type="Proteomes" id="UP000178919">
    <property type="component" value="Unassembled WGS sequence"/>
</dbReference>
<organism evidence="13 14">
    <name type="scientific">Candidatus Kaiserbacteria bacterium RIFCSPLOWO2_02_FULL_55_12</name>
    <dbReference type="NCBI Taxonomy" id="1798522"/>
    <lineage>
        <taxon>Bacteria</taxon>
        <taxon>Candidatus Kaiseribacteriota</taxon>
    </lineage>
</organism>
<evidence type="ECO:0000259" key="12">
    <source>
        <dbReference type="Pfam" id="PF22919"/>
    </source>
</evidence>
<feature type="domain" description="ATPase F1/V1/A1 complex alpha/beta subunit nucleotide-binding" evidence="11">
    <location>
        <begin position="132"/>
        <end position="348"/>
    </location>
</feature>